<reference evidence="1 2" key="1">
    <citation type="journal article" date="2019" name="Sci. Rep.">
        <title>Orb-weaving spider Araneus ventricosus genome elucidates the spidroin gene catalogue.</title>
        <authorList>
            <person name="Kono N."/>
            <person name="Nakamura H."/>
            <person name="Ohtoshi R."/>
            <person name="Moran D.A.P."/>
            <person name="Shinohara A."/>
            <person name="Yoshida Y."/>
            <person name="Fujiwara M."/>
            <person name="Mori M."/>
            <person name="Tomita M."/>
            <person name="Arakawa K."/>
        </authorList>
    </citation>
    <scope>NUCLEOTIDE SEQUENCE [LARGE SCALE GENOMIC DNA]</scope>
</reference>
<evidence type="ECO:0000313" key="1">
    <source>
        <dbReference type="EMBL" id="GBL86769.1"/>
    </source>
</evidence>
<comment type="caution">
    <text evidence="1">The sequence shown here is derived from an EMBL/GenBank/DDBJ whole genome shotgun (WGS) entry which is preliminary data.</text>
</comment>
<protein>
    <submittedName>
        <fullName evidence="1">Uncharacterized protein</fullName>
    </submittedName>
</protein>
<dbReference type="Proteomes" id="UP000499080">
    <property type="component" value="Unassembled WGS sequence"/>
</dbReference>
<dbReference type="AlphaFoldDB" id="A0A4Y2B5M4"/>
<sequence>MAILPPGGKRILQFQESDAVVEIISSSASEGDTLEYNMSEDLKDSPAVIIPPPSTKPENPKKNILSPQNRKTYNIFASLFSTWFAFFREQLMIFIV</sequence>
<organism evidence="1 2">
    <name type="scientific">Araneus ventricosus</name>
    <name type="common">Orbweaver spider</name>
    <name type="synonym">Epeira ventricosa</name>
    <dbReference type="NCBI Taxonomy" id="182803"/>
    <lineage>
        <taxon>Eukaryota</taxon>
        <taxon>Metazoa</taxon>
        <taxon>Ecdysozoa</taxon>
        <taxon>Arthropoda</taxon>
        <taxon>Chelicerata</taxon>
        <taxon>Arachnida</taxon>
        <taxon>Araneae</taxon>
        <taxon>Araneomorphae</taxon>
        <taxon>Entelegynae</taxon>
        <taxon>Araneoidea</taxon>
        <taxon>Araneidae</taxon>
        <taxon>Araneus</taxon>
    </lineage>
</organism>
<accession>A0A4Y2B5M4</accession>
<evidence type="ECO:0000313" key="2">
    <source>
        <dbReference type="Proteomes" id="UP000499080"/>
    </source>
</evidence>
<dbReference type="EMBL" id="BGPR01000050">
    <property type="protein sequence ID" value="GBL86769.1"/>
    <property type="molecule type" value="Genomic_DNA"/>
</dbReference>
<gene>
    <name evidence="1" type="ORF">AVEN_96010_1</name>
</gene>
<name>A0A4Y2B5M4_ARAVE</name>
<keyword evidence="2" id="KW-1185">Reference proteome</keyword>
<proteinExistence type="predicted"/>